<evidence type="ECO:0000256" key="18">
    <source>
        <dbReference type="PIRSR" id="PIRSR604439-1"/>
    </source>
</evidence>
<dbReference type="EMBL" id="WITJ01000001">
    <property type="protein sequence ID" value="MQW38442.1"/>
    <property type="molecule type" value="Genomic_DNA"/>
</dbReference>
<evidence type="ECO:0000256" key="22">
    <source>
        <dbReference type="PIRSR" id="PIRSR604439-5"/>
    </source>
</evidence>
<feature type="site" description="Critical for catalysis" evidence="21">
    <location>
        <position position="217"/>
    </location>
</feature>
<dbReference type="SMART" id="SM01329">
    <property type="entry name" value="Iso_dh"/>
    <property type="match status" value="1"/>
</dbReference>
<feature type="modified residue" description="N6-succinyllysine" evidence="22">
    <location>
        <position position="100"/>
    </location>
</feature>
<comment type="catalytic activity">
    <reaction evidence="13">
        <text>D-threo-isocitrate + NADP(+) = 2-oxoglutarate + CO2 + NADPH</text>
        <dbReference type="Rhea" id="RHEA:19629"/>
        <dbReference type="ChEBI" id="CHEBI:15562"/>
        <dbReference type="ChEBI" id="CHEBI:16526"/>
        <dbReference type="ChEBI" id="CHEBI:16810"/>
        <dbReference type="ChEBI" id="CHEBI:57783"/>
        <dbReference type="ChEBI" id="CHEBI:58349"/>
        <dbReference type="EC" id="1.1.1.42"/>
    </reaction>
</comment>
<dbReference type="InterPro" id="IPR004439">
    <property type="entry name" value="Isocitrate_DH_NADP_dimer_prok"/>
</dbReference>
<keyword evidence="25" id="KW-1185">Reference proteome</keyword>
<dbReference type="SUPFAM" id="SSF53659">
    <property type="entry name" value="Isocitrate/Isopropylmalate dehydrogenase-like"/>
    <property type="match status" value="1"/>
</dbReference>
<comment type="cofactor">
    <cofactor evidence="20">
        <name>Mg(2+)</name>
        <dbReference type="ChEBI" id="CHEBI:18420"/>
    </cofactor>
    <cofactor evidence="20">
        <name>Mn(2+)</name>
        <dbReference type="ChEBI" id="CHEBI:29035"/>
    </cofactor>
    <text evidence="20">Binds 1 Mg(2+) or Mn(2+) ion per subunit.</text>
</comment>
<keyword evidence="10 19" id="KW-0521">NADP</keyword>
<evidence type="ECO:0000256" key="12">
    <source>
        <dbReference type="ARBA" id="ARBA00023211"/>
    </source>
</evidence>
<feature type="site" description="Critical for catalysis" evidence="21">
    <location>
        <position position="147"/>
    </location>
</feature>
<feature type="binding site" evidence="18">
    <location>
        <position position="102"/>
    </location>
    <ligand>
        <name>D-threo-isocitrate</name>
        <dbReference type="ChEBI" id="CHEBI:15562"/>
    </ligand>
</feature>
<comment type="caution">
    <text evidence="24">The sequence shown here is derived from an EMBL/GenBank/DDBJ whole genome shotgun (WGS) entry which is preliminary data.</text>
</comment>
<keyword evidence="6" id="KW-0329">Glyoxylate bypass</keyword>
<proteinExistence type="inferred from homology"/>
<evidence type="ECO:0000256" key="5">
    <source>
        <dbReference type="ARBA" id="ARBA00019562"/>
    </source>
</evidence>
<evidence type="ECO:0000256" key="11">
    <source>
        <dbReference type="ARBA" id="ARBA00023002"/>
    </source>
</evidence>
<accession>A0A7X1Z6K1</accession>
<reference evidence="24 25" key="1">
    <citation type="submission" date="2019-10" db="EMBL/GenBank/DDBJ databases">
        <authorList>
            <person name="Dong K."/>
        </authorList>
    </citation>
    <scope>NUCLEOTIDE SEQUENCE [LARGE SCALE GENOMIC DNA]</scope>
    <source>
        <strain evidence="24 25">DSM 28960</strain>
    </source>
</reference>
<evidence type="ECO:0000256" key="1">
    <source>
        <dbReference type="ARBA" id="ARBA00001936"/>
    </source>
</evidence>
<evidence type="ECO:0000256" key="8">
    <source>
        <dbReference type="ARBA" id="ARBA00022723"/>
    </source>
</evidence>
<feature type="modified residue" description="N6-acetyllysine" evidence="22">
    <location>
        <position position="129"/>
    </location>
</feature>
<feature type="binding site" evidence="18">
    <location>
        <position position="106"/>
    </location>
    <ligand>
        <name>D-threo-isocitrate</name>
        <dbReference type="ChEBI" id="CHEBI:15562"/>
    </ligand>
</feature>
<dbReference type="NCBIfam" id="NF005425">
    <property type="entry name" value="PRK07006.1"/>
    <property type="match status" value="1"/>
</dbReference>
<name>A0A7X1Z6K1_9LACT</name>
<dbReference type="GO" id="GO:0006099">
    <property type="term" value="P:tricarboxylic acid cycle"/>
    <property type="evidence" value="ECO:0007669"/>
    <property type="project" value="UniProtKB-KW"/>
</dbReference>
<dbReference type="PANTHER" id="PTHR43504:SF1">
    <property type="entry name" value="ISOCITRATE DEHYDROGENASE [NADP]"/>
    <property type="match status" value="1"/>
</dbReference>
<feature type="binding site" evidence="20">
    <location>
        <position position="304"/>
    </location>
    <ligand>
        <name>Mg(2+)</name>
        <dbReference type="ChEBI" id="CHEBI:18420"/>
    </ligand>
</feature>
<dbReference type="GO" id="GO:0051287">
    <property type="term" value="F:NAD binding"/>
    <property type="evidence" value="ECO:0007669"/>
    <property type="project" value="InterPro"/>
</dbReference>
<dbReference type="AlphaFoldDB" id="A0A7X1Z6K1"/>
<feature type="domain" description="Isopropylmalate dehydrogenase-like" evidence="23">
    <location>
        <begin position="17"/>
        <end position="405"/>
    </location>
</feature>
<feature type="binding site" evidence="19">
    <location>
        <position position="351"/>
    </location>
    <ligand>
        <name>NADP(+)</name>
        <dbReference type="ChEBI" id="CHEBI:58349"/>
    </ligand>
</feature>
<evidence type="ECO:0000256" key="21">
    <source>
        <dbReference type="PIRSR" id="PIRSR604439-4"/>
    </source>
</evidence>
<evidence type="ECO:0000313" key="24">
    <source>
        <dbReference type="EMBL" id="MQW38442.1"/>
    </source>
</evidence>
<evidence type="ECO:0000313" key="25">
    <source>
        <dbReference type="Proteomes" id="UP000439550"/>
    </source>
</evidence>
<dbReference type="PANTHER" id="PTHR43504">
    <property type="entry name" value="ISOCITRATE DEHYDROGENASE [NADP]"/>
    <property type="match status" value="1"/>
</dbReference>
<dbReference type="PROSITE" id="PS00470">
    <property type="entry name" value="IDH_IMDH"/>
    <property type="match status" value="1"/>
</dbReference>
<evidence type="ECO:0000259" key="23">
    <source>
        <dbReference type="SMART" id="SM01329"/>
    </source>
</evidence>
<dbReference type="InterPro" id="IPR019818">
    <property type="entry name" value="IsoCit/isopropylmalate_DH_CS"/>
</dbReference>
<evidence type="ECO:0000256" key="15">
    <source>
        <dbReference type="ARBA" id="ARBA00029990"/>
    </source>
</evidence>
<protein>
    <recommendedName>
        <fullName evidence="5">Isocitrate dehydrogenase [NADP]</fullName>
        <ecNumber evidence="4">1.1.1.42</ecNumber>
    </recommendedName>
    <alternativeName>
        <fullName evidence="14">IDP</fullName>
    </alternativeName>
    <alternativeName>
        <fullName evidence="15">NADP(+)-specific ICDH</fullName>
    </alternativeName>
    <alternativeName>
        <fullName evidence="16">Oxalosuccinate decarboxylase</fullName>
    </alternativeName>
</protein>
<dbReference type="Pfam" id="PF00180">
    <property type="entry name" value="Iso_dh"/>
    <property type="match status" value="1"/>
</dbReference>
<evidence type="ECO:0000256" key="10">
    <source>
        <dbReference type="ARBA" id="ARBA00022857"/>
    </source>
</evidence>
<feature type="binding site" evidence="18">
    <location>
        <position position="100"/>
    </location>
    <ligand>
        <name>D-threo-isocitrate</name>
        <dbReference type="ChEBI" id="CHEBI:15562"/>
    </ligand>
</feature>
<evidence type="ECO:0000256" key="6">
    <source>
        <dbReference type="ARBA" id="ARBA00022435"/>
    </source>
</evidence>
<dbReference type="InterPro" id="IPR024084">
    <property type="entry name" value="IsoPropMal-DH-like_dom"/>
</dbReference>
<evidence type="ECO:0000256" key="20">
    <source>
        <dbReference type="PIRSR" id="PIRSR604439-3"/>
    </source>
</evidence>
<dbReference type="Gene3D" id="3.40.718.10">
    <property type="entry name" value="Isopropylmalate Dehydrogenase"/>
    <property type="match status" value="1"/>
</dbReference>
<gene>
    <name evidence="24" type="ORF">GHI93_00565</name>
</gene>
<evidence type="ECO:0000256" key="17">
    <source>
        <dbReference type="ARBA" id="ARBA00046127"/>
    </source>
</evidence>
<comment type="subunit">
    <text evidence="3">Homodimer.</text>
</comment>
<keyword evidence="9 20" id="KW-0460">Magnesium</keyword>
<comment type="function">
    <text evidence="17">Catalyzes the oxidative decarboxylation of isocitrate to 2-oxoglutarate and carbon dioxide with the concomitant reduction of NADP(+).</text>
</comment>
<evidence type="ECO:0000256" key="9">
    <source>
        <dbReference type="ARBA" id="ARBA00022842"/>
    </source>
</evidence>
<feature type="modified residue" description="N6-succinyllysine" evidence="22">
    <location>
        <position position="87"/>
    </location>
</feature>
<keyword evidence="7" id="KW-0816">Tricarboxylic acid cycle</keyword>
<evidence type="ECO:0000256" key="2">
    <source>
        <dbReference type="ARBA" id="ARBA00007769"/>
    </source>
</evidence>
<dbReference type="RefSeq" id="WP_343030283.1">
    <property type="nucleotide sequence ID" value="NZ_CAXYUY010000005.1"/>
</dbReference>
<feature type="binding site" evidence="18">
    <location>
        <position position="140"/>
    </location>
    <ligand>
        <name>D-threo-isocitrate</name>
        <dbReference type="ChEBI" id="CHEBI:15562"/>
    </ligand>
</feature>
<evidence type="ECO:0000256" key="7">
    <source>
        <dbReference type="ARBA" id="ARBA00022532"/>
    </source>
</evidence>
<dbReference type="EC" id="1.1.1.42" evidence="4"/>
<organism evidence="24 25">
    <name type="scientific">Lactococcus hircilactis</name>
    <dbReference type="NCBI Taxonomy" id="1494462"/>
    <lineage>
        <taxon>Bacteria</taxon>
        <taxon>Bacillati</taxon>
        <taxon>Bacillota</taxon>
        <taxon>Bacilli</taxon>
        <taxon>Lactobacillales</taxon>
        <taxon>Streptococcaceae</taxon>
        <taxon>Lactococcus</taxon>
    </lineage>
</organism>
<dbReference type="GO" id="GO:0006097">
    <property type="term" value="P:glyoxylate cycle"/>
    <property type="evidence" value="ECO:0007669"/>
    <property type="project" value="UniProtKB-KW"/>
</dbReference>
<comment type="cofactor">
    <cofactor evidence="1">
        <name>Mn(2+)</name>
        <dbReference type="ChEBI" id="CHEBI:29035"/>
    </cofactor>
</comment>
<evidence type="ECO:0000256" key="16">
    <source>
        <dbReference type="ARBA" id="ARBA00031098"/>
    </source>
</evidence>
<evidence type="ECO:0000256" key="19">
    <source>
        <dbReference type="PIRSR" id="PIRSR604439-2"/>
    </source>
</evidence>
<keyword evidence="11" id="KW-0560">Oxidoreductase</keyword>
<evidence type="ECO:0000256" key="14">
    <source>
        <dbReference type="ARBA" id="ARBA00029765"/>
    </source>
</evidence>
<sequence length="412" mass="45016">MKIEQNNGKLNVPDHPTIAYIPGDGVGVDIFFAAQRVFDAAVKIVFDGQNKIEWKKLFAGQEAFEKMGDYLPEKTLQAIDDALVTIKGPLMTPVGEGFRSINVALRQKLDLYACVRPVEYFSGISSPLKNPERVNMTIFRENTEDIYAGIEFASGTKEAQKVISFLSDELKVSQIRFPEHSAIGIKPVSTDGTKRLVRAAFDHAVSTDKKRVTFVHKGNIMKFTEGGFRKWAYEVASEYPTFTALDFQKIKAAQGISAAQQAKAEALEAGKIFVDDVIADNFLQQILIRPEQFEVIATLNLNGDYISDALAAEVGGIGIAPGANINFKTGHAIFEATHGTAPDIAGKNLANPSSLILSGVMMFEYLGWTKVAQVIKSALAQTILEQHLTQDLGGNLSTSEFANALIEKISHV</sequence>
<dbReference type="GO" id="GO:0004450">
    <property type="term" value="F:isocitrate dehydrogenase (NADP+) activity"/>
    <property type="evidence" value="ECO:0007669"/>
    <property type="project" value="UniProtKB-EC"/>
</dbReference>
<dbReference type="Proteomes" id="UP000439550">
    <property type="component" value="Unassembled WGS sequence"/>
</dbReference>
<dbReference type="GO" id="GO:0000287">
    <property type="term" value="F:magnesium ion binding"/>
    <property type="evidence" value="ECO:0007669"/>
    <property type="project" value="InterPro"/>
</dbReference>
<evidence type="ECO:0000256" key="3">
    <source>
        <dbReference type="ARBA" id="ARBA00011738"/>
    </source>
</evidence>
<keyword evidence="12 20" id="KW-0464">Manganese</keyword>
<feature type="binding site" evidence="18">
    <location>
        <position position="116"/>
    </location>
    <ligand>
        <name>D-threo-isocitrate</name>
        <dbReference type="ChEBI" id="CHEBI:15562"/>
    </ligand>
</feature>
<evidence type="ECO:0000256" key="13">
    <source>
        <dbReference type="ARBA" id="ARBA00023554"/>
    </source>
</evidence>
<keyword evidence="8" id="KW-0479">Metal-binding</keyword>
<comment type="similarity">
    <text evidence="2">Belongs to the isocitrate and isopropylmalate dehydrogenases family.</text>
</comment>
<evidence type="ECO:0000256" key="4">
    <source>
        <dbReference type="ARBA" id="ARBA00013013"/>
    </source>
</evidence>